<keyword evidence="12 13" id="KW-0539">Nucleus</keyword>
<comment type="cofactor">
    <cofactor evidence="14">
        <name>Mg(2+)</name>
        <dbReference type="ChEBI" id="CHEBI:18420"/>
    </cofactor>
    <text evidence="14">Binds 2 magnesium ions.</text>
</comment>
<keyword evidence="6 13" id="KW-0548">Nucleotidyltransferase</keyword>
<feature type="binding site" evidence="14">
    <location>
        <position position="381"/>
    </location>
    <ligand>
        <name>Mg(2+)</name>
        <dbReference type="ChEBI" id="CHEBI:18420"/>
        <label>1</label>
    </ligand>
</feature>
<dbReference type="Gene3D" id="3.40.50.10190">
    <property type="entry name" value="BRCT domain"/>
    <property type="match status" value="1"/>
</dbReference>
<feature type="region of interest" description="Disordered" evidence="15">
    <location>
        <begin position="1"/>
        <end position="26"/>
    </location>
</feature>
<dbReference type="Gene3D" id="6.10.250.1490">
    <property type="match status" value="1"/>
</dbReference>
<dbReference type="PANTHER" id="PTHR45990">
    <property type="entry name" value="DNA REPAIR PROTEIN REV1"/>
    <property type="match status" value="1"/>
</dbReference>
<sequence length="965" mass="108177">MSAKTSKESSRNNKSKRPKFKPSGFEEWGGYMAAKKRKLEDQFSGRKAMELMEETETEIFKGVSIFVNGYTKPPADELKRLMFIHGGTYHHYYSRSHTTHVIASNLPKSKMKDVKTKIIVTADWITDSIKAGELFPYQKYLLYTPEMVDKQTRLQMVNYSERNSESSSAVQNFMPSNGNSPNKNYAEICNLNEISEMGLSSDFKQNTYSNVISESKNIASHLSSKVKLNTPDNALPESKQNSSNNPLPGSKANAPNISLPESKQSVQNQLICEGSLHKNTFSDSASISPQKSGIAVKAGHPEFLSEFYNHSRLHHISTAGQELKRYVQHLVENNKEKYFPGREKLRELYQQKLNSEDSSKLTSEACNGIKNKMQHVIMHLDMDCFFVSVGLKKHPELKGVPVAVTHSKGKRGGPQDGSDINYEASYYANESEKKLGGLISSNNNSSHNANEKPKISMYSKEYGSLSEIASCSYEARKAGVRNGMFLGEALRRCPNLKTIPYDFEGYSEVSKQLYNIVASYTLDIEAVSCDELYIDCTELLQDIQFSPNQFASILRAEIEKETGCTASAGMGGNMLLARLANKAAKPNGQHYVNESDVEEFMKNQKVGDLPGVGYTFTKKLQNLNVKTCEDLKAWTLAKLQQEFGPKTGLTLFNRCRGKDDRTVQCHKIRKSVSAEINYGIRFETENEVYNFISELSTEVQNRVQNIGCKGKSVTLKLMVRKSDAPIETAKFMGHGVCDHFSKSVMLKSATDSSQIISKECCNIIRSLKIKPQDYRGIGIQLSKLENVESKRNDLKCFLNSSNNESPEADMSKDGIFSPKKLKLVDKPLPEKSTIKHYLSNKHSSPSKLSNNSSENTLEQGTSFKKQLETPSKSTGESKTIKDFLSKKTPTKEKSNDLRNFLPEEIDQSVLEALPEDLKKEILESYKGTTIKKNKNSGTSDFTPHASSSLMIEQHQLSKNIYCTKE</sequence>
<dbReference type="InterPro" id="IPR043128">
    <property type="entry name" value="Rev_trsase/Diguanyl_cyclase"/>
</dbReference>
<evidence type="ECO:0000256" key="1">
    <source>
        <dbReference type="ARBA" id="ARBA00004123"/>
    </source>
</evidence>
<dbReference type="Gene3D" id="3.30.70.270">
    <property type="match status" value="2"/>
</dbReference>
<dbReference type="GO" id="GO:0017125">
    <property type="term" value="F:deoxycytidyl transferase activity"/>
    <property type="evidence" value="ECO:0007669"/>
    <property type="project" value="TreeGrafter"/>
</dbReference>
<dbReference type="CDD" id="cd01701">
    <property type="entry name" value="PolY_Rev1"/>
    <property type="match status" value="1"/>
</dbReference>
<feature type="binding site" evidence="14">
    <location>
        <position position="530"/>
    </location>
    <ligand>
        <name>Mg(2+)</name>
        <dbReference type="ChEBI" id="CHEBI:18420"/>
        <label>1</label>
    </ligand>
</feature>
<dbReference type="GO" id="GO:0042276">
    <property type="term" value="P:error-prone translesion synthesis"/>
    <property type="evidence" value="ECO:0007669"/>
    <property type="project" value="InterPro"/>
</dbReference>
<evidence type="ECO:0000256" key="15">
    <source>
        <dbReference type="SAM" id="MobiDB-lite"/>
    </source>
</evidence>
<comment type="similarity">
    <text evidence="2 13">Belongs to the DNA polymerase type-Y family.</text>
</comment>
<dbReference type="PANTHER" id="PTHR45990:SF1">
    <property type="entry name" value="DNA REPAIR PROTEIN REV1"/>
    <property type="match status" value="1"/>
</dbReference>
<evidence type="ECO:0000259" key="16">
    <source>
        <dbReference type="PROSITE" id="PS50172"/>
    </source>
</evidence>
<keyword evidence="11 13" id="KW-0234">DNA repair</keyword>
<dbReference type="InterPro" id="IPR017961">
    <property type="entry name" value="DNA_pol_Y-fam_little_finger"/>
</dbReference>
<dbReference type="Gene3D" id="6.10.250.1630">
    <property type="match status" value="1"/>
</dbReference>
<organism evidence="18 19">
    <name type="scientific">Trichonephila clavata</name>
    <name type="common">Joro spider</name>
    <name type="synonym">Nephila clavata</name>
    <dbReference type="NCBI Taxonomy" id="2740835"/>
    <lineage>
        <taxon>Eukaryota</taxon>
        <taxon>Metazoa</taxon>
        <taxon>Ecdysozoa</taxon>
        <taxon>Arthropoda</taxon>
        <taxon>Chelicerata</taxon>
        <taxon>Arachnida</taxon>
        <taxon>Araneae</taxon>
        <taxon>Araneomorphae</taxon>
        <taxon>Entelegynae</taxon>
        <taxon>Araneoidea</taxon>
        <taxon>Nephilidae</taxon>
        <taxon>Trichonephila</taxon>
    </lineage>
</organism>
<feature type="compositionally biased region" description="Low complexity" evidence="15">
    <location>
        <begin position="840"/>
        <end position="855"/>
    </location>
</feature>
<dbReference type="InterPro" id="IPR001357">
    <property type="entry name" value="BRCT_dom"/>
</dbReference>
<evidence type="ECO:0000256" key="10">
    <source>
        <dbReference type="ARBA" id="ARBA00023125"/>
    </source>
</evidence>
<dbReference type="Pfam" id="PF21999">
    <property type="entry name" value="IMS_HHH_1"/>
    <property type="match status" value="1"/>
</dbReference>
<dbReference type="PIRSF" id="PIRSF036573">
    <property type="entry name" value="REV1"/>
    <property type="match status" value="1"/>
</dbReference>
<evidence type="ECO:0000256" key="7">
    <source>
        <dbReference type="ARBA" id="ARBA00022723"/>
    </source>
</evidence>
<dbReference type="InterPro" id="IPR012112">
    <property type="entry name" value="REV1"/>
</dbReference>
<evidence type="ECO:0000313" key="18">
    <source>
        <dbReference type="EMBL" id="GFR04821.1"/>
    </source>
</evidence>
<evidence type="ECO:0000256" key="2">
    <source>
        <dbReference type="ARBA" id="ARBA00010945"/>
    </source>
</evidence>
<dbReference type="GO" id="GO:0046872">
    <property type="term" value="F:metal ion binding"/>
    <property type="evidence" value="ECO:0007669"/>
    <property type="project" value="UniProtKB-KW"/>
</dbReference>
<evidence type="ECO:0000259" key="17">
    <source>
        <dbReference type="PROSITE" id="PS50173"/>
    </source>
</evidence>
<dbReference type="Gene3D" id="3.30.1490.100">
    <property type="entry name" value="DNA polymerase, Y-family, little finger domain"/>
    <property type="match status" value="1"/>
</dbReference>
<comment type="caution">
    <text evidence="18">The sequence shown here is derived from an EMBL/GenBank/DDBJ whole genome shotgun (WGS) entry which is preliminary data.</text>
</comment>
<dbReference type="GO" id="GO:0003684">
    <property type="term" value="F:damaged DNA binding"/>
    <property type="evidence" value="ECO:0007669"/>
    <property type="project" value="UniProtKB-UniRule"/>
</dbReference>
<dbReference type="FunFam" id="3.30.1490.100:FF:000001">
    <property type="entry name" value="DNA repair protein REV1"/>
    <property type="match status" value="1"/>
</dbReference>
<dbReference type="SUPFAM" id="SSF52113">
    <property type="entry name" value="BRCT domain"/>
    <property type="match status" value="1"/>
</dbReference>
<keyword evidence="10 13" id="KW-0238">DNA-binding</keyword>
<feature type="domain" description="BRCT" evidence="16">
    <location>
        <begin position="55"/>
        <end position="142"/>
    </location>
</feature>
<comment type="function">
    <text evidence="13">Deoxycytidyl transferase involved in DNA repair. Transfers a dCMP residue from dCTP to the 3'-end of a DNA primer in a template-dependent reaction. May assist in the first step in the bypass of abasic lesions by the insertion of a nucleotide opposite the lesion. Required for normal induction of mutations by physical and chemical agents.</text>
</comment>
<evidence type="ECO:0000256" key="13">
    <source>
        <dbReference type="PIRNR" id="PIRNR036573"/>
    </source>
</evidence>
<feature type="compositionally biased region" description="Polar residues" evidence="15">
    <location>
        <begin position="856"/>
        <end position="877"/>
    </location>
</feature>
<dbReference type="Gene3D" id="3.40.1170.60">
    <property type="match status" value="1"/>
</dbReference>
<evidence type="ECO:0000256" key="14">
    <source>
        <dbReference type="PIRSR" id="PIRSR036573-2"/>
    </source>
</evidence>
<evidence type="ECO:0000256" key="9">
    <source>
        <dbReference type="ARBA" id="ARBA00022842"/>
    </source>
</evidence>
<dbReference type="Pfam" id="PF00817">
    <property type="entry name" value="IMS"/>
    <property type="match status" value="2"/>
</dbReference>
<dbReference type="FunFam" id="3.40.50.10190:FF:000011">
    <property type="entry name" value="DNA repair protein REV1"/>
    <property type="match status" value="1"/>
</dbReference>
<dbReference type="InterPro" id="IPR043502">
    <property type="entry name" value="DNA/RNA_pol_sf"/>
</dbReference>
<keyword evidence="4 13" id="KW-0237">DNA synthesis</keyword>
<dbReference type="OrthoDB" id="427711at2759"/>
<dbReference type="Proteomes" id="UP000887116">
    <property type="component" value="Unassembled WGS sequence"/>
</dbReference>
<dbReference type="Pfam" id="PF14377">
    <property type="entry name" value="UBM"/>
    <property type="match status" value="1"/>
</dbReference>
<dbReference type="GO" id="GO:0003887">
    <property type="term" value="F:DNA-directed DNA polymerase activity"/>
    <property type="evidence" value="ECO:0007669"/>
    <property type="project" value="InterPro"/>
</dbReference>
<dbReference type="SUPFAM" id="SSF100879">
    <property type="entry name" value="Lesion bypass DNA polymerase (Y-family), little finger domain"/>
    <property type="match status" value="1"/>
</dbReference>
<evidence type="ECO:0000313" key="19">
    <source>
        <dbReference type="Proteomes" id="UP000887116"/>
    </source>
</evidence>
<reference evidence="18" key="1">
    <citation type="submission" date="2020-07" db="EMBL/GenBank/DDBJ databases">
        <title>Multicomponent nature underlies the extraordinary mechanical properties of spider dragline silk.</title>
        <authorList>
            <person name="Kono N."/>
            <person name="Nakamura H."/>
            <person name="Mori M."/>
            <person name="Yoshida Y."/>
            <person name="Ohtoshi R."/>
            <person name="Malay A.D."/>
            <person name="Moran D.A.P."/>
            <person name="Tomita M."/>
            <person name="Numata K."/>
            <person name="Arakawa K."/>
        </authorList>
    </citation>
    <scope>NUCLEOTIDE SEQUENCE</scope>
</reference>
<keyword evidence="8 13" id="KW-0227">DNA damage</keyword>
<accession>A0A8X6JFS2</accession>
<gene>
    <name evidence="18" type="primary">REV1</name>
    <name evidence="18" type="ORF">TNCT_576581</name>
</gene>
<feature type="region of interest" description="Disordered" evidence="15">
    <location>
        <begin position="228"/>
        <end position="262"/>
    </location>
</feature>
<dbReference type="Pfam" id="PF00533">
    <property type="entry name" value="BRCT"/>
    <property type="match status" value="1"/>
</dbReference>
<dbReference type="CDD" id="cd17719">
    <property type="entry name" value="BRCT_Rev1"/>
    <property type="match status" value="1"/>
</dbReference>
<dbReference type="SUPFAM" id="SSF56672">
    <property type="entry name" value="DNA/RNA polymerases"/>
    <property type="match status" value="1"/>
</dbReference>
<keyword evidence="19" id="KW-1185">Reference proteome</keyword>
<evidence type="ECO:0000256" key="8">
    <source>
        <dbReference type="ARBA" id="ARBA00022763"/>
    </source>
</evidence>
<keyword evidence="9 14" id="KW-0460">Magnesium</keyword>
<feature type="binding site" evidence="14">
    <location>
        <position position="531"/>
    </location>
    <ligand>
        <name>Mg(2+)</name>
        <dbReference type="ChEBI" id="CHEBI:18420"/>
        <label>1</label>
    </ligand>
</feature>
<evidence type="ECO:0000256" key="12">
    <source>
        <dbReference type="ARBA" id="ARBA00023242"/>
    </source>
</evidence>
<feature type="region of interest" description="Disordered" evidence="15">
    <location>
        <begin position="835"/>
        <end position="899"/>
    </location>
</feature>
<dbReference type="AlphaFoldDB" id="A0A8X6JFS2"/>
<dbReference type="GO" id="GO:0005634">
    <property type="term" value="C:nucleus"/>
    <property type="evidence" value="ECO:0007669"/>
    <property type="project" value="UniProtKB-SubCell"/>
</dbReference>
<dbReference type="EMBL" id="BMAO01005930">
    <property type="protein sequence ID" value="GFR04821.1"/>
    <property type="molecule type" value="Genomic_DNA"/>
</dbReference>
<keyword evidence="5 13" id="KW-0808">Transferase</keyword>
<evidence type="ECO:0000256" key="11">
    <source>
        <dbReference type="ARBA" id="ARBA00023204"/>
    </source>
</evidence>
<feature type="domain" description="UmuC" evidence="17">
    <location>
        <begin position="377"/>
        <end position="613"/>
    </location>
</feature>
<feature type="compositionally biased region" description="Basic and acidic residues" evidence="15">
    <location>
        <begin position="878"/>
        <end position="896"/>
    </location>
</feature>
<feature type="compositionally biased region" description="Basic and acidic residues" evidence="15">
    <location>
        <begin position="1"/>
        <end position="11"/>
    </location>
</feature>
<dbReference type="GO" id="GO:0006281">
    <property type="term" value="P:DNA repair"/>
    <property type="evidence" value="ECO:0007669"/>
    <property type="project" value="UniProtKB-KW"/>
</dbReference>
<evidence type="ECO:0000256" key="3">
    <source>
        <dbReference type="ARBA" id="ARBA00020399"/>
    </source>
</evidence>
<dbReference type="GO" id="GO:0070987">
    <property type="term" value="P:error-free translesion synthesis"/>
    <property type="evidence" value="ECO:0007669"/>
    <property type="project" value="TreeGrafter"/>
</dbReference>
<name>A0A8X6JFS2_TRICU</name>
<dbReference type="InterPro" id="IPR036420">
    <property type="entry name" value="BRCT_dom_sf"/>
</dbReference>
<keyword evidence="7 14" id="KW-0479">Metal-binding</keyword>
<protein>
    <recommendedName>
        <fullName evidence="3 13">DNA repair protein REV1</fullName>
        <ecNumber evidence="13">2.7.7.-</ecNumber>
    </recommendedName>
</protein>
<comment type="subcellular location">
    <subcellularLocation>
        <location evidence="1 13">Nucleus</location>
    </subcellularLocation>
</comment>
<dbReference type="Pfam" id="PF11799">
    <property type="entry name" value="IMS_C"/>
    <property type="match status" value="1"/>
</dbReference>
<dbReference type="InterPro" id="IPR001126">
    <property type="entry name" value="UmuC"/>
</dbReference>
<proteinExistence type="inferred from homology"/>
<dbReference type="PROSITE" id="PS50172">
    <property type="entry name" value="BRCT"/>
    <property type="match status" value="1"/>
</dbReference>
<dbReference type="InterPro" id="IPR025527">
    <property type="entry name" value="HUWE1/Rev1_UBM"/>
</dbReference>
<dbReference type="PROSITE" id="PS50173">
    <property type="entry name" value="UMUC"/>
    <property type="match status" value="1"/>
</dbReference>
<evidence type="ECO:0000256" key="4">
    <source>
        <dbReference type="ARBA" id="ARBA00022634"/>
    </source>
</evidence>
<dbReference type="Gene3D" id="1.10.150.20">
    <property type="entry name" value="5' to 3' exonuclease, C-terminal subdomain"/>
    <property type="match status" value="1"/>
</dbReference>
<dbReference type="SMART" id="SM00292">
    <property type="entry name" value="BRCT"/>
    <property type="match status" value="1"/>
</dbReference>
<dbReference type="EC" id="2.7.7.-" evidence="13"/>
<dbReference type="InterPro" id="IPR036775">
    <property type="entry name" value="DNA_pol_Y-fam_lit_finger_sf"/>
</dbReference>
<dbReference type="InterPro" id="IPR053848">
    <property type="entry name" value="IMS_HHH_1"/>
</dbReference>
<evidence type="ECO:0000256" key="6">
    <source>
        <dbReference type="ARBA" id="ARBA00022695"/>
    </source>
</evidence>
<evidence type="ECO:0000256" key="5">
    <source>
        <dbReference type="ARBA" id="ARBA00022679"/>
    </source>
</evidence>